<evidence type="ECO:0000313" key="1">
    <source>
        <dbReference type="EMBL" id="KAK3784446.1"/>
    </source>
</evidence>
<organism evidence="1 2">
    <name type="scientific">Elysia crispata</name>
    <name type="common">lettuce slug</name>
    <dbReference type="NCBI Taxonomy" id="231223"/>
    <lineage>
        <taxon>Eukaryota</taxon>
        <taxon>Metazoa</taxon>
        <taxon>Spiralia</taxon>
        <taxon>Lophotrochozoa</taxon>
        <taxon>Mollusca</taxon>
        <taxon>Gastropoda</taxon>
        <taxon>Heterobranchia</taxon>
        <taxon>Euthyneura</taxon>
        <taxon>Panpulmonata</taxon>
        <taxon>Sacoglossa</taxon>
        <taxon>Placobranchoidea</taxon>
        <taxon>Plakobranchidae</taxon>
        <taxon>Elysia</taxon>
    </lineage>
</organism>
<evidence type="ECO:0000313" key="2">
    <source>
        <dbReference type="Proteomes" id="UP001283361"/>
    </source>
</evidence>
<protein>
    <submittedName>
        <fullName evidence="1">Uncharacterized protein</fullName>
    </submittedName>
</protein>
<dbReference type="AlphaFoldDB" id="A0AAE1AC01"/>
<proteinExistence type="predicted"/>
<accession>A0AAE1AC01</accession>
<dbReference type="Proteomes" id="UP001283361">
    <property type="component" value="Unassembled WGS sequence"/>
</dbReference>
<reference evidence="1" key="1">
    <citation type="journal article" date="2023" name="G3 (Bethesda)">
        <title>A reference genome for the long-term kleptoplast-retaining sea slug Elysia crispata morphotype clarki.</title>
        <authorList>
            <person name="Eastman K.E."/>
            <person name="Pendleton A.L."/>
            <person name="Shaikh M.A."/>
            <person name="Suttiyut T."/>
            <person name="Ogas R."/>
            <person name="Tomko P."/>
            <person name="Gavelis G."/>
            <person name="Widhalm J.R."/>
            <person name="Wisecaver J.H."/>
        </authorList>
    </citation>
    <scope>NUCLEOTIDE SEQUENCE</scope>
    <source>
        <strain evidence="1">ECLA1</strain>
    </source>
</reference>
<name>A0AAE1AC01_9GAST</name>
<keyword evidence="2" id="KW-1185">Reference proteome</keyword>
<sequence>MMWRKESPLWINFPDPKSRTKQNKVAGRMIGLYRPFQQTVPVGTPFQQCRNCGDQFKPSVGQKIDFQPNPALSAGVASLTPLSRNNGQCEGERFLSS</sequence>
<comment type="caution">
    <text evidence="1">The sequence shown here is derived from an EMBL/GenBank/DDBJ whole genome shotgun (WGS) entry which is preliminary data.</text>
</comment>
<gene>
    <name evidence="1" type="ORF">RRG08_039447</name>
</gene>
<dbReference type="EMBL" id="JAWDGP010002247">
    <property type="protein sequence ID" value="KAK3784446.1"/>
    <property type="molecule type" value="Genomic_DNA"/>
</dbReference>